<evidence type="ECO:0000313" key="5">
    <source>
        <dbReference type="Proteomes" id="UP000015104"/>
    </source>
</evidence>
<proteinExistence type="predicted"/>
<keyword evidence="3" id="KW-0675">Receptor</keyword>
<accession>T1JYK5</accession>
<dbReference type="EMBL" id="CAEY01001108">
    <property type="status" value="NOT_ANNOTATED_CDS"/>
    <property type="molecule type" value="Genomic_DNA"/>
</dbReference>
<sequence length="264" mass="30486">MSSSFYDVFSMNAVFKYNQSTDEWILPEYRSRFGRRDFFLWNRLLHDATLLAIEALPDRWRKDEVVEALISLIVIFDPDQVGLNFPDSVRLACLSLWMQLCRAFLFFVTCLYTQSYFKSHRCFTSQSMKAKDLQDNNSIISLSQAEVSNINKKLLQVLSSSEDTIKTCLSSDQHEVTVNDNTDCDQSTILSNTMHLNIDRFYLKTCRRFGSELDYINSYDAISDSIYSDDLNKLVFNIVYQNNLSLASSIAVVLQSCILMTMKT</sequence>
<keyword evidence="5" id="KW-1185">Reference proteome</keyword>
<dbReference type="EnsemblMetazoa" id="tetur03g00690.1">
    <property type="protein sequence ID" value="tetur03g00690.1"/>
    <property type="gene ID" value="tetur03g00690"/>
</dbReference>
<dbReference type="InterPro" id="IPR035500">
    <property type="entry name" value="NHR-like_dom_sf"/>
</dbReference>
<evidence type="ECO:0000256" key="1">
    <source>
        <dbReference type="ARBA" id="ARBA00023015"/>
    </source>
</evidence>
<organism evidence="4 5">
    <name type="scientific">Tetranychus urticae</name>
    <name type="common">Two-spotted spider mite</name>
    <dbReference type="NCBI Taxonomy" id="32264"/>
    <lineage>
        <taxon>Eukaryota</taxon>
        <taxon>Metazoa</taxon>
        <taxon>Ecdysozoa</taxon>
        <taxon>Arthropoda</taxon>
        <taxon>Chelicerata</taxon>
        <taxon>Arachnida</taxon>
        <taxon>Acari</taxon>
        <taxon>Acariformes</taxon>
        <taxon>Trombidiformes</taxon>
        <taxon>Prostigmata</taxon>
        <taxon>Eleutherengona</taxon>
        <taxon>Raphignathae</taxon>
        <taxon>Tetranychoidea</taxon>
        <taxon>Tetranychidae</taxon>
        <taxon>Tetranychus</taxon>
    </lineage>
</organism>
<reference evidence="5" key="1">
    <citation type="submission" date="2011-08" db="EMBL/GenBank/DDBJ databases">
        <authorList>
            <person name="Rombauts S."/>
        </authorList>
    </citation>
    <scope>NUCLEOTIDE SEQUENCE</scope>
    <source>
        <strain evidence="5">London</strain>
    </source>
</reference>
<evidence type="ECO:0000256" key="3">
    <source>
        <dbReference type="ARBA" id="ARBA00023170"/>
    </source>
</evidence>
<dbReference type="Proteomes" id="UP000015104">
    <property type="component" value="Unassembled WGS sequence"/>
</dbReference>
<name>T1JYK5_TETUR</name>
<reference evidence="4" key="2">
    <citation type="submission" date="2015-06" db="UniProtKB">
        <authorList>
            <consortium name="EnsemblMetazoa"/>
        </authorList>
    </citation>
    <scope>IDENTIFICATION</scope>
</reference>
<dbReference type="AlphaFoldDB" id="T1JYK5"/>
<evidence type="ECO:0000313" key="4">
    <source>
        <dbReference type="EnsemblMetazoa" id="tetur03g00690.1"/>
    </source>
</evidence>
<dbReference type="HOGENOM" id="CLU_1706513_0_0_1"/>
<dbReference type="Gene3D" id="1.10.565.10">
    <property type="entry name" value="Retinoid X Receptor"/>
    <property type="match status" value="1"/>
</dbReference>
<keyword evidence="2" id="KW-0804">Transcription</keyword>
<protein>
    <submittedName>
        <fullName evidence="4">Uncharacterized protein</fullName>
    </submittedName>
</protein>
<keyword evidence="1" id="KW-0805">Transcription regulation</keyword>
<evidence type="ECO:0000256" key="2">
    <source>
        <dbReference type="ARBA" id="ARBA00023163"/>
    </source>
</evidence>